<evidence type="ECO:0000313" key="4">
    <source>
        <dbReference type="Proteomes" id="UP001608902"/>
    </source>
</evidence>
<accession>A0ABD6E6B7</accession>
<protein>
    <recommendedName>
        <fullName evidence="5">Serine carboxypeptidase</fullName>
    </recommendedName>
</protein>
<evidence type="ECO:0008006" key="5">
    <source>
        <dbReference type="Google" id="ProtNLM"/>
    </source>
</evidence>
<name>A0ABD6E6B7_9BILA</name>
<feature type="chain" id="PRO_5044798256" description="Serine carboxypeptidase" evidence="2">
    <location>
        <begin position="18"/>
        <end position="449"/>
    </location>
</feature>
<proteinExistence type="inferred from homology"/>
<evidence type="ECO:0000313" key="3">
    <source>
        <dbReference type="EMBL" id="MFH4975573.1"/>
    </source>
</evidence>
<dbReference type="SUPFAM" id="SSF53474">
    <property type="entry name" value="alpha/beta-Hydrolases"/>
    <property type="match status" value="1"/>
</dbReference>
<comment type="similarity">
    <text evidence="1">Belongs to the peptidase S10 family.</text>
</comment>
<dbReference type="EMBL" id="JBGFUD010000989">
    <property type="protein sequence ID" value="MFH4975573.1"/>
    <property type="molecule type" value="Genomic_DNA"/>
</dbReference>
<sequence>MHVSLFAVVLCAAYLHAIPLLHLPDSPQIDNIQYTGYLFDKKNNHYLHYWFVKSSGTPENDPLVVWLPPKSHCSVYVDFFEGLSPLKFTSNGTLTLNNYSLTTRANILVIETSVSTGFSYGMRVYQPSNDGNSDGLSAYEALKMFYREYPEMKNNKVYIGGRQYGGAYIASALVDHAINDHSENAINITGILIESGYLDDTLRTEAYIKYQYDHGFIDEKTAQRVNEYCCKNDLSNKCDWKKYESLPKPENYLRNEYDESTEAEKSYMIRHYCNKFYRSMNTQMIESIDKESIFEESETPTNSKVSKGLPKEVERMDISHYINRNDVKYALAVRGSPEWHDCSRKKFPLPIADIHARIKLALEKGVRILLFNGDSDMLAPPSLAERFAQSLGLSETSSKTAFQLQDHAGGFNTKYANLEVYEVTHSGGRVKYEKPSATLHLLDTFFNKE</sequence>
<dbReference type="Gene3D" id="3.40.50.1820">
    <property type="entry name" value="alpha/beta hydrolase"/>
    <property type="match status" value="1"/>
</dbReference>
<dbReference type="AlphaFoldDB" id="A0ABD6E6B7"/>
<organism evidence="3 4">
    <name type="scientific">Gnathostoma spinigerum</name>
    <dbReference type="NCBI Taxonomy" id="75299"/>
    <lineage>
        <taxon>Eukaryota</taxon>
        <taxon>Metazoa</taxon>
        <taxon>Ecdysozoa</taxon>
        <taxon>Nematoda</taxon>
        <taxon>Chromadorea</taxon>
        <taxon>Rhabditida</taxon>
        <taxon>Spirurina</taxon>
        <taxon>Gnathostomatomorpha</taxon>
        <taxon>Gnathostomatoidea</taxon>
        <taxon>Gnathostomatidae</taxon>
        <taxon>Gnathostoma</taxon>
    </lineage>
</organism>
<dbReference type="InterPro" id="IPR029058">
    <property type="entry name" value="AB_hydrolase_fold"/>
</dbReference>
<dbReference type="Pfam" id="PF00450">
    <property type="entry name" value="Peptidase_S10"/>
    <property type="match status" value="1"/>
</dbReference>
<keyword evidence="4" id="KW-1185">Reference proteome</keyword>
<gene>
    <name evidence="3" type="ORF">AB6A40_002282</name>
</gene>
<dbReference type="InterPro" id="IPR001563">
    <property type="entry name" value="Peptidase_S10"/>
</dbReference>
<dbReference type="PANTHER" id="PTHR11802">
    <property type="entry name" value="SERINE PROTEASE FAMILY S10 SERINE CARBOXYPEPTIDASE"/>
    <property type="match status" value="1"/>
</dbReference>
<dbReference type="PRINTS" id="PR00724">
    <property type="entry name" value="CRBOXYPTASEC"/>
</dbReference>
<keyword evidence="2" id="KW-0732">Signal</keyword>
<evidence type="ECO:0000256" key="2">
    <source>
        <dbReference type="SAM" id="SignalP"/>
    </source>
</evidence>
<evidence type="ECO:0000256" key="1">
    <source>
        <dbReference type="ARBA" id="ARBA00009431"/>
    </source>
</evidence>
<feature type="signal peptide" evidence="2">
    <location>
        <begin position="1"/>
        <end position="17"/>
    </location>
</feature>
<reference evidence="3 4" key="1">
    <citation type="submission" date="2024-08" db="EMBL/GenBank/DDBJ databases">
        <title>Gnathostoma spinigerum genome.</title>
        <authorList>
            <person name="Gonzalez-Bertolin B."/>
            <person name="Monzon S."/>
            <person name="Zaballos A."/>
            <person name="Jimenez P."/>
            <person name="Dekumyoy P."/>
            <person name="Varona S."/>
            <person name="Cuesta I."/>
            <person name="Sumanam S."/>
            <person name="Adisakwattana P."/>
            <person name="Gasser R.B."/>
            <person name="Hernandez-Gonzalez A."/>
            <person name="Young N.D."/>
            <person name="Perteguer M.J."/>
        </authorList>
    </citation>
    <scope>NUCLEOTIDE SEQUENCE [LARGE SCALE GENOMIC DNA]</scope>
    <source>
        <strain evidence="3">AL3</strain>
        <tissue evidence="3">Liver</tissue>
    </source>
</reference>
<dbReference type="Proteomes" id="UP001608902">
    <property type="component" value="Unassembled WGS sequence"/>
</dbReference>
<comment type="caution">
    <text evidence="3">The sequence shown here is derived from an EMBL/GenBank/DDBJ whole genome shotgun (WGS) entry which is preliminary data.</text>
</comment>